<keyword evidence="1" id="KW-1133">Transmembrane helix</keyword>
<dbReference type="EMBL" id="AP021906">
    <property type="protein sequence ID" value="BBP91764.1"/>
    <property type="molecule type" value="Genomic_DNA"/>
</dbReference>
<evidence type="ECO:0000313" key="3">
    <source>
        <dbReference type="Proteomes" id="UP000464658"/>
    </source>
</evidence>
<organism evidence="2 3">
    <name type="scientific">Bacillus safensis</name>
    <dbReference type="NCBI Taxonomy" id="561879"/>
    <lineage>
        <taxon>Bacteria</taxon>
        <taxon>Bacillati</taxon>
        <taxon>Bacillota</taxon>
        <taxon>Bacilli</taxon>
        <taxon>Bacillales</taxon>
        <taxon>Bacillaceae</taxon>
        <taxon>Bacillus</taxon>
    </lineage>
</organism>
<accession>A0A5S9MHX4</accession>
<keyword evidence="1" id="KW-0472">Membrane</keyword>
<evidence type="ECO:0000313" key="2">
    <source>
        <dbReference type="EMBL" id="BBP91764.1"/>
    </source>
</evidence>
<protein>
    <submittedName>
        <fullName evidence="2">Uncharacterized protein</fullName>
    </submittedName>
</protein>
<name>A0A5S9MHX4_BACIA</name>
<feature type="transmembrane region" description="Helical" evidence="1">
    <location>
        <begin position="12"/>
        <end position="39"/>
    </location>
</feature>
<proteinExistence type="predicted"/>
<keyword evidence="1" id="KW-0812">Transmembrane</keyword>
<dbReference type="AlphaFoldDB" id="A0A5S9MHX4"/>
<sequence>MQMDVTTDALIAITILWGFVFIYAVMASMDFGAGFWSMIYMNKEQTKSR</sequence>
<reference evidence="2 3" key="1">
    <citation type="submission" date="2019-12" db="EMBL/GenBank/DDBJ databases">
        <title>Full genome sequence of a Bacillus safensis strain isolated from commercially available natto in Indonesia.</title>
        <authorList>
            <person name="Yoshida M."/>
            <person name="Uomi M."/>
            <person name="Waturangi D."/>
            <person name="Ekaputri J.J."/>
            <person name="Setiamarga D.H.E."/>
        </authorList>
    </citation>
    <scope>NUCLEOTIDE SEQUENCE [LARGE SCALE GENOMIC DNA]</scope>
    <source>
        <strain evidence="2 3">IDN1</strain>
    </source>
</reference>
<evidence type="ECO:0000256" key="1">
    <source>
        <dbReference type="SAM" id="Phobius"/>
    </source>
</evidence>
<dbReference type="Proteomes" id="UP000464658">
    <property type="component" value="Chromosome"/>
</dbReference>
<gene>
    <name evidence="2" type="ORF">BsIDN1_53820</name>
</gene>